<organism evidence="2">
    <name type="scientific">Arabidopsis thaliana</name>
    <name type="common">Mouse-ear cress</name>
    <dbReference type="NCBI Taxonomy" id="3702"/>
    <lineage>
        <taxon>Eukaryota</taxon>
        <taxon>Viridiplantae</taxon>
        <taxon>Streptophyta</taxon>
        <taxon>Embryophyta</taxon>
        <taxon>Tracheophyta</taxon>
        <taxon>Spermatophyta</taxon>
        <taxon>Magnoliopsida</taxon>
        <taxon>eudicotyledons</taxon>
        <taxon>Gunneridae</taxon>
        <taxon>Pentapetalae</taxon>
        <taxon>rosids</taxon>
        <taxon>malvids</taxon>
        <taxon>Brassicales</taxon>
        <taxon>Brassicaceae</taxon>
        <taxon>Camelineae</taxon>
        <taxon>Arabidopsis</taxon>
    </lineage>
</organism>
<name>O65236_ARATH</name>
<reference key="4">
    <citation type="journal article" date="2000" name="Nature">
        <title>Sequence and analysis of chromosome 5 of the plant Arabidopsis thaliana.</title>
        <authorList>
            <consortium name="Kazusa DNA Research Institute"/>
            <consortium name="Cold Spring Harbor and Washington University in St Louis Sequencing Consortium"/>
            <consortium name="European Union Arabidopsis Genome Sequencing Consortium"/>
            <person name="Tabata S."/>
            <person name="Kaneko T."/>
            <person name="Nakamura Y."/>
            <person name="Kotani H."/>
            <person name="Kato T."/>
            <person name="Asamizu E."/>
            <person name="Miyajima N."/>
            <person name="Sasamoto S."/>
            <person name="Kimura T."/>
            <person name="Hosouchi T."/>
            <person name="Kawashima K."/>
            <person name="Kohara M."/>
            <person name="Matsumoto M."/>
            <person name="Matsuno A."/>
            <person name="Muraki A."/>
            <person name="Nakayama S."/>
            <person name="Nakazaki N."/>
            <person name="Naruo K."/>
            <person name="Okumura S."/>
            <person name="Shinpo S."/>
            <person name="Takeuchi C."/>
            <person name="Wada T."/>
            <person name="Watanabe A."/>
            <person name="Yamada M."/>
            <person name="Yasuda M."/>
            <person name="Sato S."/>
            <person name="de la Bastide M."/>
            <person name="Huang E."/>
            <person name="Spiegel L."/>
            <person name="Gnoj L."/>
            <person name="O'Shaughnessy A."/>
            <person name="Preston R."/>
            <person name="Habermann K."/>
            <person name="Murray J."/>
            <person name="Johnson D."/>
            <person name="Rohlfing T."/>
            <person name="Nelson J."/>
            <person name="Stoneking T."/>
            <person name="Pepin K."/>
            <person name="Spieth J."/>
            <person name="Sekhon M."/>
            <person name="Armstrong J."/>
            <person name="Becker M."/>
            <person name="Belter E."/>
            <person name="Cordum H."/>
            <person name="Cordes M."/>
            <person name="Courtney L."/>
            <person name="Courtney W."/>
            <person name="Dante M."/>
            <person name="Du H."/>
            <person name="Edwards J."/>
            <person name="Fryman J."/>
            <person name="Haakensen B."/>
            <person name="Lamar E."/>
            <person name="Latreille P."/>
            <person name="Leonard S."/>
            <person name="Meyer R."/>
            <person name="Mulvaney E."/>
            <person name="Ozersky P."/>
            <person name="Riley A."/>
            <person name="Strowmatt C."/>
            <person name="Wagner-McPherson C."/>
            <person name="Wollam A."/>
            <person name="Yoakum M."/>
            <person name="Bell M."/>
            <person name="Dedhia N."/>
            <person name="Parnell L."/>
            <person name="Shah R."/>
            <person name="Rodriguez M."/>
            <person name="See L.H."/>
            <person name="Vil D."/>
            <person name="Baker J."/>
            <person name="Kirchoff K."/>
            <person name="Toth K."/>
            <person name="King L."/>
            <person name="Bahret A."/>
            <person name="Miller B."/>
            <person name="Marra M."/>
            <person name="Martienssen R."/>
            <person name="McCombie W.R."/>
            <person name="Wilson R.K."/>
            <person name="Murphy G."/>
            <person name="Bancroft I."/>
            <person name="Volckaert G."/>
            <person name="Wambutt R."/>
            <person name="Dusterhoft A."/>
            <person name="Stiekema W."/>
            <person name="Pohl T."/>
            <person name="Entian K.D."/>
            <person name="Terryn N."/>
            <person name="Hartley N."/>
            <person name="Bent E."/>
            <person name="Johnson S."/>
            <person name="Langham S.A."/>
            <person name="McCullagh B."/>
            <person name="Robben J."/>
            <person name="Grymonprez B."/>
            <person name="Zimmermann W."/>
            <person name="Ramsperger U."/>
            <person name="Wedler H."/>
            <person name="Balke K."/>
            <person name="Wedler E."/>
            <person name="Peters S."/>
            <person name="van Staveren M."/>
            <person name="Dirkse W."/>
            <person name="Mooijman P."/>
            <person name="Lankhorst R.K."/>
            <person name="Weitzenegger T."/>
            <person name="Bothe G."/>
            <person name="Rose M."/>
            <person name="Hauf J."/>
            <person name="Berneiser S."/>
            <person name="Hempel S."/>
            <person name="Feldpausch M."/>
            <person name="Lamberth S."/>
            <person name="Villarroel R."/>
            <person name="Gielen J."/>
            <person name="Ardiles W."/>
            <person name="Bents O."/>
            <person name="Lemcke K."/>
            <person name="Kolesov G."/>
            <person name="Mayer K."/>
            <person name="Rudd S."/>
            <person name="Schoof H."/>
            <person name="Schueller C."/>
            <person name="Zaccaria P."/>
            <person name="Mewes H.W."/>
            <person name="Bevan M."/>
            <person name="Fransz P."/>
        </authorList>
    </citation>
    <scope>NUCLEOTIDE SEQUENCE [LARGE SCALE GENOMIC DNA]</scope>
    <source>
        <strain>cv. Columbia</strain>
    </source>
</reference>
<accession>O65236</accession>
<evidence type="ECO:0000256" key="1">
    <source>
        <dbReference type="SAM" id="MobiDB-lite"/>
    </source>
</evidence>
<feature type="compositionally biased region" description="Basic and acidic residues" evidence="1">
    <location>
        <begin position="124"/>
        <end position="139"/>
    </location>
</feature>
<protein>
    <submittedName>
        <fullName evidence="2">T26D22.7 protein</fullName>
    </submittedName>
</protein>
<sequence length="139" mass="15935">MEKRFGKITEKFVVMDSEIQRLGVRVQGIETYVANQLEKELDKTVMKICILSNALVIHSGICDPKSPTLQSLGEYSCPVMTLMKMGDAEQEGKKKKKRKLKKMTKHSGTTTETKKKQPRKPSRFKGEEFIAEEKKTKKR</sequence>
<dbReference type="AlphaFoldDB" id="O65236"/>
<reference evidence="2" key="3">
    <citation type="submission" date="1998-04" db="EMBL/GenBank/DDBJ databases">
        <authorList>
            <person name="Waterston R."/>
        </authorList>
    </citation>
    <scope>NUCLEOTIDE SEQUENCE</scope>
</reference>
<reference evidence="2" key="2">
    <citation type="submission" date="1998-04" db="EMBL/GenBank/DDBJ databases">
        <title>The sequence of A. thaliana T26D22.</title>
        <authorList>
            <person name="Becker M."/>
            <person name="Hinds K."/>
        </authorList>
    </citation>
    <scope>NUCLEOTIDE SEQUENCE</scope>
</reference>
<proteinExistence type="predicted"/>
<reference evidence="2" key="1">
    <citation type="submission" date="1998-04" db="EMBL/GenBank/DDBJ databases">
        <title>The A. thaliana Genome Sequencing Project.</title>
        <authorList>
            <person name="WashU"/>
        </authorList>
    </citation>
    <scope>NUCLEOTIDE SEQUENCE</scope>
</reference>
<feature type="compositionally biased region" description="Basic residues" evidence="1">
    <location>
        <begin position="93"/>
        <end position="105"/>
    </location>
</feature>
<dbReference type="EMBL" id="AF058826">
    <property type="protein sequence ID" value="AAC13606.1"/>
    <property type="molecule type" value="Genomic_DNA"/>
</dbReference>
<feature type="region of interest" description="Disordered" evidence="1">
    <location>
        <begin position="87"/>
        <end position="139"/>
    </location>
</feature>
<evidence type="ECO:0000313" key="2">
    <source>
        <dbReference type="EMBL" id="AAC13606.1"/>
    </source>
</evidence>
<dbReference type="PIR" id="T01178">
    <property type="entry name" value="T01178"/>
</dbReference>
<gene>
    <name evidence="2" type="primary">T26D22.7</name>
</gene>